<dbReference type="InterPro" id="IPR051818">
    <property type="entry name" value="TPP_dependent_decarboxylase"/>
</dbReference>
<dbReference type="PANTHER" id="PTHR42818">
    <property type="entry name" value="SULFOPYRUVATE DECARBOXYLASE SUBUNIT ALPHA"/>
    <property type="match status" value="1"/>
</dbReference>
<dbReference type="EMBL" id="UINC01148338">
    <property type="protein sequence ID" value="SVD40160.1"/>
    <property type="molecule type" value="Genomic_DNA"/>
</dbReference>
<keyword evidence="1" id="KW-0210">Decarboxylase</keyword>
<keyword evidence="2" id="KW-0456">Lyase</keyword>
<proteinExistence type="predicted"/>
<name>A0A382V123_9ZZZZ</name>
<dbReference type="GO" id="GO:0016831">
    <property type="term" value="F:carboxy-lyase activity"/>
    <property type="evidence" value="ECO:0007669"/>
    <property type="project" value="UniProtKB-KW"/>
</dbReference>
<evidence type="ECO:0008006" key="4">
    <source>
        <dbReference type="Google" id="ProtNLM"/>
    </source>
</evidence>
<dbReference type="SUPFAM" id="SSF52518">
    <property type="entry name" value="Thiamin diphosphate-binding fold (THDP-binding)"/>
    <property type="match status" value="1"/>
</dbReference>
<evidence type="ECO:0000313" key="3">
    <source>
        <dbReference type="EMBL" id="SVD40160.1"/>
    </source>
</evidence>
<accession>A0A382V123</accession>
<dbReference type="InterPro" id="IPR029061">
    <property type="entry name" value="THDP-binding"/>
</dbReference>
<dbReference type="AlphaFoldDB" id="A0A382V123"/>
<organism evidence="3">
    <name type="scientific">marine metagenome</name>
    <dbReference type="NCBI Taxonomy" id="408172"/>
    <lineage>
        <taxon>unclassified sequences</taxon>
        <taxon>metagenomes</taxon>
        <taxon>ecological metagenomes</taxon>
    </lineage>
</organism>
<sequence length="112" mass="11445">GIGSLGTIAAQMPTNLGILVLDNEMFGETGQQVGLTGVRSGIAEMALGAGIPRAFTIREESEVSELIMAVTAGKGPIVCVAKVQSGKGPVALPSCDGVLLHHRFREAVISSS</sequence>
<protein>
    <recommendedName>
        <fullName evidence="4">Thiamine pyrophosphate enzyme TPP-binding domain-containing protein</fullName>
    </recommendedName>
</protein>
<evidence type="ECO:0000256" key="2">
    <source>
        <dbReference type="ARBA" id="ARBA00023239"/>
    </source>
</evidence>
<feature type="non-terminal residue" evidence="3">
    <location>
        <position position="1"/>
    </location>
</feature>
<reference evidence="3" key="1">
    <citation type="submission" date="2018-05" db="EMBL/GenBank/DDBJ databases">
        <authorList>
            <person name="Lanie J.A."/>
            <person name="Ng W.-L."/>
            <person name="Kazmierczak K.M."/>
            <person name="Andrzejewski T.M."/>
            <person name="Davidsen T.M."/>
            <person name="Wayne K.J."/>
            <person name="Tettelin H."/>
            <person name="Glass J.I."/>
            <person name="Rusch D."/>
            <person name="Podicherti R."/>
            <person name="Tsui H.-C.T."/>
            <person name="Winkler M.E."/>
        </authorList>
    </citation>
    <scope>NUCLEOTIDE SEQUENCE</scope>
</reference>
<dbReference type="PANTHER" id="PTHR42818:SF1">
    <property type="entry name" value="SULFOPYRUVATE DECARBOXYLASE"/>
    <property type="match status" value="1"/>
</dbReference>
<evidence type="ECO:0000256" key="1">
    <source>
        <dbReference type="ARBA" id="ARBA00022793"/>
    </source>
</evidence>
<gene>
    <name evidence="3" type="ORF">METZ01_LOCUS393014</name>
</gene>